<dbReference type="PROSITE" id="PS51186">
    <property type="entry name" value="GNAT"/>
    <property type="match status" value="1"/>
</dbReference>
<dbReference type="AlphaFoldDB" id="A0A1I7EUJ3"/>
<dbReference type="CDD" id="cd04301">
    <property type="entry name" value="NAT_SF"/>
    <property type="match status" value="1"/>
</dbReference>
<feature type="domain" description="N-acetyltransferase" evidence="1">
    <location>
        <begin position="1"/>
        <end position="103"/>
    </location>
</feature>
<dbReference type="SUPFAM" id="SSF55729">
    <property type="entry name" value="Acyl-CoA N-acyltransferases (Nat)"/>
    <property type="match status" value="1"/>
</dbReference>
<organism evidence="2 3">
    <name type="scientific">Pseudoduganella namucuonensis</name>
    <dbReference type="NCBI Taxonomy" id="1035707"/>
    <lineage>
        <taxon>Bacteria</taxon>
        <taxon>Pseudomonadati</taxon>
        <taxon>Pseudomonadota</taxon>
        <taxon>Betaproteobacteria</taxon>
        <taxon>Burkholderiales</taxon>
        <taxon>Oxalobacteraceae</taxon>
        <taxon>Telluria group</taxon>
        <taxon>Pseudoduganella</taxon>
    </lineage>
</organism>
<dbReference type="InterPro" id="IPR016181">
    <property type="entry name" value="Acyl_CoA_acyltransferase"/>
</dbReference>
<dbReference type="EMBL" id="FPBO01000001">
    <property type="protein sequence ID" value="SFU27572.1"/>
    <property type="molecule type" value="Genomic_DNA"/>
</dbReference>
<dbReference type="STRING" id="1035707.SAMN05216552_1001114"/>
<evidence type="ECO:0000313" key="2">
    <source>
        <dbReference type="EMBL" id="SFU27572.1"/>
    </source>
</evidence>
<dbReference type="Gene3D" id="3.40.630.30">
    <property type="match status" value="1"/>
</dbReference>
<dbReference type="Pfam" id="PF13508">
    <property type="entry name" value="Acetyltransf_7"/>
    <property type="match status" value="1"/>
</dbReference>
<dbReference type="GO" id="GO:0016747">
    <property type="term" value="F:acyltransferase activity, transferring groups other than amino-acyl groups"/>
    <property type="evidence" value="ECO:0007669"/>
    <property type="project" value="InterPro"/>
</dbReference>
<gene>
    <name evidence="2" type="ORF">SAMN05216552_1001114</name>
</gene>
<dbReference type="Proteomes" id="UP000199391">
    <property type="component" value="Unassembled WGS sequence"/>
</dbReference>
<name>A0A1I7EUJ3_9BURK</name>
<keyword evidence="3" id="KW-1185">Reference proteome</keyword>
<sequence>MERVLVGFEGARIIEFAGGAIGLLKMIKGERAWDIVQIQLLPEWQGQGIGALLLSQALAEAAEAKATVLLSVLKVNKARRLYERLGFSVISEDENSYSMRAMP</sequence>
<proteinExistence type="predicted"/>
<evidence type="ECO:0000259" key="1">
    <source>
        <dbReference type="PROSITE" id="PS51186"/>
    </source>
</evidence>
<dbReference type="InterPro" id="IPR000182">
    <property type="entry name" value="GNAT_dom"/>
</dbReference>
<accession>A0A1I7EUJ3</accession>
<protein>
    <submittedName>
        <fullName evidence="2">Acetyltransferase (GNAT) domain-containing protein</fullName>
    </submittedName>
</protein>
<evidence type="ECO:0000313" key="3">
    <source>
        <dbReference type="Proteomes" id="UP000199391"/>
    </source>
</evidence>
<reference evidence="3" key="1">
    <citation type="submission" date="2016-10" db="EMBL/GenBank/DDBJ databases">
        <authorList>
            <person name="Varghese N."/>
            <person name="Submissions S."/>
        </authorList>
    </citation>
    <scope>NUCLEOTIDE SEQUENCE [LARGE SCALE GENOMIC DNA]</scope>
    <source>
        <strain evidence="3">CGMCC 1.11014</strain>
    </source>
</reference>
<keyword evidence="2" id="KW-0808">Transferase</keyword>